<evidence type="ECO:0000256" key="3">
    <source>
        <dbReference type="ARBA" id="ARBA00022737"/>
    </source>
</evidence>
<keyword evidence="2" id="KW-0479">Metal-binding</keyword>
<evidence type="ECO:0000256" key="6">
    <source>
        <dbReference type="ARBA" id="ARBA00023242"/>
    </source>
</evidence>
<dbReference type="Pfam" id="PF13912">
    <property type="entry name" value="zf-C2H2_6"/>
    <property type="match status" value="2"/>
</dbReference>
<dbReference type="PROSITE" id="PS00028">
    <property type="entry name" value="ZINC_FINGER_C2H2_1"/>
    <property type="match status" value="6"/>
</dbReference>
<evidence type="ECO:0000313" key="10">
    <source>
        <dbReference type="Proteomes" id="UP000799302"/>
    </source>
</evidence>
<accession>A0A6A6UNR5</accession>
<dbReference type="GO" id="GO:0005634">
    <property type="term" value="C:nucleus"/>
    <property type="evidence" value="ECO:0007669"/>
    <property type="project" value="UniProtKB-SubCell"/>
</dbReference>
<evidence type="ECO:0000256" key="5">
    <source>
        <dbReference type="ARBA" id="ARBA00022833"/>
    </source>
</evidence>
<keyword evidence="6" id="KW-0539">Nucleus</keyword>
<evidence type="ECO:0000256" key="4">
    <source>
        <dbReference type="ARBA" id="ARBA00022771"/>
    </source>
</evidence>
<keyword evidence="10" id="KW-1185">Reference proteome</keyword>
<organism evidence="9 10">
    <name type="scientific">Microthyrium microscopicum</name>
    <dbReference type="NCBI Taxonomy" id="703497"/>
    <lineage>
        <taxon>Eukaryota</taxon>
        <taxon>Fungi</taxon>
        <taxon>Dikarya</taxon>
        <taxon>Ascomycota</taxon>
        <taxon>Pezizomycotina</taxon>
        <taxon>Dothideomycetes</taxon>
        <taxon>Dothideomycetes incertae sedis</taxon>
        <taxon>Microthyriales</taxon>
        <taxon>Microthyriaceae</taxon>
        <taxon>Microthyrium</taxon>
    </lineage>
</organism>
<keyword evidence="4 7" id="KW-0863">Zinc-finger</keyword>
<dbReference type="SUPFAM" id="SSF57667">
    <property type="entry name" value="beta-beta-alpha zinc fingers"/>
    <property type="match status" value="2"/>
</dbReference>
<evidence type="ECO:0000259" key="8">
    <source>
        <dbReference type="PROSITE" id="PS50157"/>
    </source>
</evidence>
<evidence type="ECO:0000256" key="7">
    <source>
        <dbReference type="PROSITE-ProRule" id="PRU00042"/>
    </source>
</evidence>
<comment type="subcellular location">
    <subcellularLocation>
        <location evidence="1">Nucleus</location>
    </subcellularLocation>
</comment>
<sequence>MAYFNCDSCDRTFGSYQASAQHMNALDHWDPEYECDFCNKVFATQQSCNDHMESLGHWDEGYDCDTCIKTYSKESSCEEHMDQFGHREPQFECDLCDRKFTTMQGCVQHMDALYHHKPTFGCETCPRFFTTETGRNQHMDALGHRTPTYKCQTHIDTNHGGSQESLGLIVAPATGNKGRTPLAHILPGQQTKDQAELKKDFFGPDVTGFTSSEELLCTITSNTHYNTQSLEELRLADYARGCTPTTASTAELLDSLKEKVPGLIDCMDMMYNIIAIERHKRLSTEELRLADYSRNTKPMSSNGWQSMPFFKQKAPDASSVEEACNAITTSPSHNKVSDDEPRLADYARLASLTEVDGKDEVHSPPATALLATCSKSHEEESIEDKFLETESSEDEFVSCDNETTASVVATEAAEVVVTLESPVDAPKSVQTELAAVSAIDLELLKDNCQQKSHNETTESPTHPALYELPNRSWNGYTWQCFLCHWPFKTPYLLGKHLNSATHSKELHHCPKQTCTESFQTIPSLFEHLEQESCGSKRFDGIHKITGFATAI</sequence>
<dbReference type="InterPro" id="IPR050888">
    <property type="entry name" value="ZnF_C2H2-type_TF"/>
</dbReference>
<gene>
    <name evidence="9" type="ORF">BT63DRAFT_476377</name>
</gene>
<dbReference type="InterPro" id="IPR036236">
    <property type="entry name" value="Znf_C2H2_sf"/>
</dbReference>
<keyword evidence="5" id="KW-0862">Zinc</keyword>
<dbReference type="EMBL" id="MU004231">
    <property type="protein sequence ID" value="KAF2673929.1"/>
    <property type="molecule type" value="Genomic_DNA"/>
</dbReference>
<keyword evidence="3" id="KW-0677">Repeat</keyword>
<dbReference type="InterPro" id="IPR013087">
    <property type="entry name" value="Znf_C2H2_type"/>
</dbReference>
<reference evidence="9" key="1">
    <citation type="journal article" date="2020" name="Stud. Mycol.">
        <title>101 Dothideomycetes genomes: a test case for predicting lifestyles and emergence of pathogens.</title>
        <authorList>
            <person name="Haridas S."/>
            <person name="Albert R."/>
            <person name="Binder M."/>
            <person name="Bloem J."/>
            <person name="Labutti K."/>
            <person name="Salamov A."/>
            <person name="Andreopoulos B."/>
            <person name="Baker S."/>
            <person name="Barry K."/>
            <person name="Bills G."/>
            <person name="Bluhm B."/>
            <person name="Cannon C."/>
            <person name="Castanera R."/>
            <person name="Culley D."/>
            <person name="Daum C."/>
            <person name="Ezra D."/>
            <person name="Gonzalez J."/>
            <person name="Henrissat B."/>
            <person name="Kuo A."/>
            <person name="Liang C."/>
            <person name="Lipzen A."/>
            <person name="Lutzoni F."/>
            <person name="Magnuson J."/>
            <person name="Mondo S."/>
            <person name="Nolan M."/>
            <person name="Ohm R."/>
            <person name="Pangilinan J."/>
            <person name="Park H.-J."/>
            <person name="Ramirez L."/>
            <person name="Alfaro M."/>
            <person name="Sun H."/>
            <person name="Tritt A."/>
            <person name="Yoshinaga Y."/>
            <person name="Zwiers L.-H."/>
            <person name="Turgeon B."/>
            <person name="Goodwin S."/>
            <person name="Spatafora J."/>
            <person name="Crous P."/>
            <person name="Grigoriev I."/>
        </authorList>
    </citation>
    <scope>NUCLEOTIDE SEQUENCE</scope>
    <source>
        <strain evidence="9">CBS 115976</strain>
    </source>
</reference>
<dbReference type="AlphaFoldDB" id="A0A6A6UNR5"/>
<dbReference type="Proteomes" id="UP000799302">
    <property type="component" value="Unassembled WGS sequence"/>
</dbReference>
<dbReference type="GO" id="GO:0008270">
    <property type="term" value="F:zinc ion binding"/>
    <property type="evidence" value="ECO:0007669"/>
    <property type="project" value="UniProtKB-KW"/>
</dbReference>
<dbReference type="OrthoDB" id="6077919at2759"/>
<evidence type="ECO:0000313" key="9">
    <source>
        <dbReference type="EMBL" id="KAF2673929.1"/>
    </source>
</evidence>
<feature type="domain" description="C2H2-type" evidence="8">
    <location>
        <begin position="91"/>
        <end position="118"/>
    </location>
</feature>
<proteinExistence type="predicted"/>
<evidence type="ECO:0000256" key="2">
    <source>
        <dbReference type="ARBA" id="ARBA00022723"/>
    </source>
</evidence>
<dbReference type="SMART" id="SM00355">
    <property type="entry name" value="ZnF_C2H2"/>
    <property type="match status" value="7"/>
</dbReference>
<dbReference type="PROSITE" id="PS50157">
    <property type="entry name" value="ZINC_FINGER_C2H2_2"/>
    <property type="match status" value="2"/>
</dbReference>
<dbReference type="Gene3D" id="3.30.160.60">
    <property type="entry name" value="Classic Zinc Finger"/>
    <property type="match status" value="2"/>
</dbReference>
<dbReference type="PANTHER" id="PTHR24406">
    <property type="entry name" value="TRANSCRIPTIONAL REPRESSOR CTCFL-RELATED"/>
    <property type="match status" value="1"/>
</dbReference>
<name>A0A6A6UNR5_9PEZI</name>
<protein>
    <recommendedName>
        <fullName evidence="8">C2H2-type domain-containing protein</fullName>
    </recommendedName>
</protein>
<feature type="domain" description="C2H2-type" evidence="8">
    <location>
        <begin position="33"/>
        <end position="62"/>
    </location>
</feature>
<evidence type="ECO:0000256" key="1">
    <source>
        <dbReference type="ARBA" id="ARBA00004123"/>
    </source>
</evidence>